<feature type="coiled-coil region" evidence="1">
    <location>
        <begin position="152"/>
        <end position="182"/>
    </location>
</feature>
<evidence type="ECO:0000313" key="3">
    <source>
        <dbReference type="EMBL" id="KAK0165513.1"/>
    </source>
</evidence>
<name>A0AA39F9M7_9HYME</name>
<evidence type="ECO:0000256" key="2">
    <source>
        <dbReference type="SAM" id="MobiDB-lite"/>
    </source>
</evidence>
<keyword evidence="4" id="KW-1185">Reference proteome</keyword>
<comment type="caution">
    <text evidence="3">The sequence shown here is derived from an EMBL/GenBank/DDBJ whole genome shotgun (WGS) entry which is preliminary data.</text>
</comment>
<dbReference type="AlphaFoldDB" id="A0AA39F9M7"/>
<dbReference type="PANTHER" id="PTHR33480">
    <property type="entry name" value="SET DOMAIN-CONTAINING PROTEIN-RELATED"/>
    <property type="match status" value="1"/>
</dbReference>
<keyword evidence="1" id="KW-0175">Coiled coil</keyword>
<dbReference type="PANTHER" id="PTHR33480:SF1">
    <property type="entry name" value="TYR RECOMBINASE DOMAIN-CONTAINING PROTEIN"/>
    <property type="match status" value="1"/>
</dbReference>
<protein>
    <submittedName>
        <fullName evidence="3">Uncharacterized protein</fullName>
    </submittedName>
</protein>
<reference evidence="3" key="1">
    <citation type="journal article" date="2023" name="bioRxiv">
        <title>Scaffold-level genome assemblies of two parasitoid biocontrol wasps reveal the parthenogenesis mechanism and an associated novel virus.</title>
        <authorList>
            <person name="Inwood S."/>
            <person name="Skelly J."/>
            <person name="Guhlin J."/>
            <person name="Harrop T."/>
            <person name="Goldson S."/>
            <person name="Dearden P."/>
        </authorList>
    </citation>
    <scope>NUCLEOTIDE SEQUENCE</scope>
    <source>
        <strain evidence="3">Irish</strain>
        <tissue evidence="3">Whole body</tissue>
    </source>
</reference>
<dbReference type="EMBL" id="JAQQBS010001422">
    <property type="protein sequence ID" value="KAK0165513.1"/>
    <property type="molecule type" value="Genomic_DNA"/>
</dbReference>
<evidence type="ECO:0000313" key="4">
    <source>
        <dbReference type="Proteomes" id="UP001168990"/>
    </source>
</evidence>
<gene>
    <name evidence="3" type="ORF">PV328_004020</name>
</gene>
<dbReference type="Proteomes" id="UP001168990">
    <property type="component" value="Unassembled WGS sequence"/>
</dbReference>
<sequence>MYKYIMDAIKNITGADLDNRSRRAPSTALSYGIYIKKIARCYRRQCLENGEYDNLETIKFFLQLHEDKYPIVINKLAHEIQTVNKRHKKVVLPLTSDIKIFWSYVRKQYNDALTNLNTQYSYSDYDDLNKSTLLLVLIFNHKRPGELERVTIDDYERATKFSESNKEEYEKLSEENKKFVNEHMRFELGGKKDRNVPVIISQEMKTGIDTLLKYRNHAGICPDNPMIFALPGYEIAGRYKHLRTCVLMREFSEKSNVSNPKTLRTTTLRKHVATTVASLEIAESRIYDISNFMGHAEAIHRQHYRQAVISRDLCEVSQILEVAAGMRRNFQTTTVNSDAIAIRDNDANQSRLIDERQPDMEIIESDDDLRNESGDSDDSVTSYT</sequence>
<accession>A0AA39F9M7</accession>
<organism evidence="3 4">
    <name type="scientific">Microctonus aethiopoides</name>
    <dbReference type="NCBI Taxonomy" id="144406"/>
    <lineage>
        <taxon>Eukaryota</taxon>
        <taxon>Metazoa</taxon>
        <taxon>Ecdysozoa</taxon>
        <taxon>Arthropoda</taxon>
        <taxon>Hexapoda</taxon>
        <taxon>Insecta</taxon>
        <taxon>Pterygota</taxon>
        <taxon>Neoptera</taxon>
        <taxon>Endopterygota</taxon>
        <taxon>Hymenoptera</taxon>
        <taxon>Apocrita</taxon>
        <taxon>Ichneumonoidea</taxon>
        <taxon>Braconidae</taxon>
        <taxon>Euphorinae</taxon>
        <taxon>Microctonus</taxon>
    </lineage>
</organism>
<proteinExistence type="predicted"/>
<feature type="region of interest" description="Disordered" evidence="2">
    <location>
        <begin position="357"/>
        <end position="384"/>
    </location>
</feature>
<evidence type="ECO:0000256" key="1">
    <source>
        <dbReference type="SAM" id="Coils"/>
    </source>
</evidence>
<reference evidence="3" key="2">
    <citation type="submission" date="2023-03" db="EMBL/GenBank/DDBJ databases">
        <authorList>
            <person name="Inwood S.N."/>
            <person name="Skelly J.G."/>
            <person name="Guhlin J."/>
            <person name="Harrop T.W.R."/>
            <person name="Goldson S.G."/>
            <person name="Dearden P.K."/>
        </authorList>
    </citation>
    <scope>NUCLEOTIDE SEQUENCE</scope>
    <source>
        <strain evidence="3">Irish</strain>
        <tissue evidence="3">Whole body</tissue>
    </source>
</reference>